<protein>
    <submittedName>
        <fullName evidence="4">M23 family metallopeptidase</fullName>
        <ecNumber evidence="4">3.4.24.-</ecNumber>
    </submittedName>
</protein>
<accession>A0ABW6IDD0</accession>
<dbReference type="InterPro" id="IPR016047">
    <property type="entry name" value="M23ase_b-sheet_dom"/>
</dbReference>
<dbReference type="InterPro" id="IPR011055">
    <property type="entry name" value="Dup_hybrid_motif"/>
</dbReference>
<keyword evidence="1" id="KW-0732">Signal</keyword>
<evidence type="ECO:0000256" key="1">
    <source>
        <dbReference type="ARBA" id="ARBA00022729"/>
    </source>
</evidence>
<evidence type="ECO:0000313" key="5">
    <source>
        <dbReference type="Proteomes" id="UP001600165"/>
    </source>
</evidence>
<dbReference type="Pfam" id="PF01551">
    <property type="entry name" value="Peptidase_M23"/>
    <property type="match status" value="1"/>
</dbReference>
<dbReference type="PANTHER" id="PTHR21666">
    <property type="entry name" value="PEPTIDASE-RELATED"/>
    <property type="match status" value="1"/>
</dbReference>
<dbReference type="EMBL" id="JBHZOL010000055">
    <property type="protein sequence ID" value="MFE4106193.1"/>
    <property type="molecule type" value="Genomic_DNA"/>
</dbReference>
<keyword evidence="5" id="KW-1185">Reference proteome</keyword>
<comment type="caution">
    <text evidence="4">The sequence shown here is derived from an EMBL/GenBank/DDBJ whole genome shotgun (WGS) entry which is preliminary data.</text>
</comment>
<dbReference type="RefSeq" id="WP_377963708.1">
    <property type="nucleotide sequence ID" value="NZ_JBHZOL010000055.1"/>
</dbReference>
<name>A0ABW6IDD0_9CYAN</name>
<keyword evidence="4" id="KW-0378">Hydrolase</keyword>
<gene>
    <name evidence="4" type="ORF">ACFVKH_07895</name>
</gene>
<proteinExistence type="predicted"/>
<feature type="region of interest" description="Disordered" evidence="2">
    <location>
        <begin position="112"/>
        <end position="132"/>
    </location>
</feature>
<evidence type="ECO:0000256" key="2">
    <source>
        <dbReference type="SAM" id="MobiDB-lite"/>
    </source>
</evidence>
<reference evidence="4 5" key="1">
    <citation type="submission" date="2024-10" db="EMBL/GenBank/DDBJ databases">
        <authorList>
            <person name="Ratan Roy A."/>
            <person name="Morales Sandoval P.H."/>
            <person name="De Los Santos Villalobos S."/>
            <person name="Chakraborty S."/>
            <person name="Mukherjee J."/>
        </authorList>
    </citation>
    <scope>NUCLEOTIDE SEQUENCE [LARGE SCALE GENOMIC DNA]</scope>
    <source>
        <strain evidence="4 5">S1</strain>
    </source>
</reference>
<dbReference type="GO" id="GO:0016787">
    <property type="term" value="F:hydrolase activity"/>
    <property type="evidence" value="ECO:0007669"/>
    <property type="project" value="UniProtKB-KW"/>
</dbReference>
<feature type="compositionally biased region" description="Low complexity" evidence="2">
    <location>
        <begin position="112"/>
        <end position="121"/>
    </location>
</feature>
<sequence length="439" mass="45243">MPSKPSPKPDFPIRRATLLMLRGFCLIGGFGLLSSGWVMAESLPNEQPLEELSTKAADLTLTVSSDPAPAPAPAAPLSLAQAAELKIETAPTAEVAPSAPAVAAPATESVPAVEAPTVTPPSEVVPATLPATDEVPPGYNSVFVDPTEYSVGATESPTLVFSERSTGCQATLQQGQSVPNTVCGGVSGGNSNTLPALPTNGGEQRVAEAGVGGTPSVNVGPVNISANGINFSGGSTAAGRDYYNRLLRPLNSLRQGVQNYIFPLAVPAPITSLFGWRVHPIYGTQRFHSGTDLGAPLGTPVIAAQAGRVVTADFLGGYGLTVILRHKEGTEETLYGHMSRLLVQPGDWVEQGEVVGLVGSTGNSTGPHLHFEVRQLTGDGWVAMSPNELLGYALANFNQTLNGPIASLILGGDAEATPAIKPAVTTPDLPFRPAQPNAS</sequence>
<evidence type="ECO:0000313" key="4">
    <source>
        <dbReference type="EMBL" id="MFE4106193.1"/>
    </source>
</evidence>
<dbReference type="EC" id="3.4.24.-" evidence="4"/>
<evidence type="ECO:0000259" key="3">
    <source>
        <dbReference type="Pfam" id="PF01551"/>
    </source>
</evidence>
<organism evidence="4 5">
    <name type="scientific">Almyronema epifaneia S1</name>
    <dbReference type="NCBI Taxonomy" id="2991925"/>
    <lineage>
        <taxon>Bacteria</taxon>
        <taxon>Bacillati</taxon>
        <taxon>Cyanobacteriota</taxon>
        <taxon>Cyanophyceae</taxon>
        <taxon>Nodosilineales</taxon>
        <taxon>Nodosilineaceae</taxon>
        <taxon>Almyronema</taxon>
        <taxon>Almyronema epifaneia</taxon>
    </lineage>
</organism>
<dbReference type="PANTHER" id="PTHR21666:SF289">
    <property type="entry name" value="L-ALA--D-GLU ENDOPEPTIDASE"/>
    <property type="match status" value="1"/>
</dbReference>
<dbReference type="Gene3D" id="2.70.70.10">
    <property type="entry name" value="Glucose Permease (Domain IIA)"/>
    <property type="match status" value="1"/>
</dbReference>
<dbReference type="CDD" id="cd12797">
    <property type="entry name" value="M23_peptidase"/>
    <property type="match status" value="1"/>
</dbReference>
<dbReference type="SUPFAM" id="SSF51261">
    <property type="entry name" value="Duplicated hybrid motif"/>
    <property type="match status" value="1"/>
</dbReference>
<feature type="domain" description="M23ase beta-sheet core" evidence="3">
    <location>
        <begin position="286"/>
        <end position="375"/>
    </location>
</feature>
<dbReference type="Proteomes" id="UP001600165">
    <property type="component" value="Unassembled WGS sequence"/>
</dbReference>
<dbReference type="InterPro" id="IPR050570">
    <property type="entry name" value="Cell_wall_metabolism_enzyme"/>
</dbReference>